<evidence type="ECO:0000313" key="1">
    <source>
        <dbReference type="EMBL" id="MFC4610493.1"/>
    </source>
</evidence>
<protein>
    <submittedName>
        <fullName evidence="1">Uncharacterized protein</fullName>
    </submittedName>
</protein>
<dbReference type="Proteomes" id="UP001595993">
    <property type="component" value="Unassembled WGS sequence"/>
</dbReference>
<evidence type="ECO:0000313" key="2">
    <source>
        <dbReference type="Proteomes" id="UP001595993"/>
    </source>
</evidence>
<accession>A0ABV9GBF6</accession>
<gene>
    <name evidence="1" type="ORF">ACFO9E_22220</name>
</gene>
<organism evidence="1 2">
    <name type="scientific">Streptomyces maoxianensis</name>
    <dbReference type="NCBI Taxonomy" id="1459942"/>
    <lineage>
        <taxon>Bacteria</taxon>
        <taxon>Bacillati</taxon>
        <taxon>Actinomycetota</taxon>
        <taxon>Actinomycetes</taxon>
        <taxon>Kitasatosporales</taxon>
        <taxon>Streptomycetaceae</taxon>
        <taxon>Streptomyces</taxon>
    </lineage>
</organism>
<keyword evidence="2" id="KW-1185">Reference proteome</keyword>
<proteinExistence type="predicted"/>
<name>A0ABV9GBF6_9ACTN</name>
<dbReference type="RefSeq" id="WP_381198565.1">
    <property type="nucleotide sequence ID" value="NZ_JBHSFE010000016.1"/>
</dbReference>
<dbReference type="EMBL" id="JBHSFE010000016">
    <property type="protein sequence ID" value="MFC4610493.1"/>
    <property type="molecule type" value="Genomic_DNA"/>
</dbReference>
<sequence length="98" mass="10938">MSVMVGSVTRDRYDELVKLGRDWVATMSSAQWRLGDAAIEIEPMRSYGGANPSRKDDLFTVSEAIRMFAEDVGLAYTTVRGYRWVSSRSAAPCPSWPT</sequence>
<reference evidence="2" key="1">
    <citation type="journal article" date="2019" name="Int. J. Syst. Evol. Microbiol.">
        <title>The Global Catalogue of Microorganisms (GCM) 10K type strain sequencing project: providing services to taxonomists for standard genome sequencing and annotation.</title>
        <authorList>
            <consortium name="The Broad Institute Genomics Platform"/>
            <consortium name="The Broad Institute Genome Sequencing Center for Infectious Disease"/>
            <person name="Wu L."/>
            <person name="Ma J."/>
        </authorList>
    </citation>
    <scope>NUCLEOTIDE SEQUENCE [LARGE SCALE GENOMIC DNA]</scope>
    <source>
        <strain evidence="2">CGMCC 4.7139</strain>
    </source>
</reference>
<comment type="caution">
    <text evidence="1">The sequence shown here is derived from an EMBL/GenBank/DDBJ whole genome shotgun (WGS) entry which is preliminary data.</text>
</comment>